<reference evidence="6 7" key="1">
    <citation type="journal article" date="2019" name="Nat. Ecol. Evol.">
        <title>Megaphylogeny resolves global patterns of mushroom evolution.</title>
        <authorList>
            <person name="Varga T."/>
            <person name="Krizsan K."/>
            <person name="Foldi C."/>
            <person name="Dima B."/>
            <person name="Sanchez-Garcia M."/>
            <person name="Sanchez-Ramirez S."/>
            <person name="Szollosi G.J."/>
            <person name="Szarkandi J.G."/>
            <person name="Papp V."/>
            <person name="Albert L."/>
            <person name="Andreopoulos W."/>
            <person name="Angelini C."/>
            <person name="Antonin V."/>
            <person name="Barry K.W."/>
            <person name="Bougher N.L."/>
            <person name="Buchanan P."/>
            <person name="Buyck B."/>
            <person name="Bense V."/>
            <person name="Catcheside P."/>
            <person name="Chovatia M."/>
            <person name="Cooper J."/>
            <person name="Damon W."/>
            <person name="Desjardin D."/>
            <person name="Finy P."/>
            <person name="Geml J."/>
            <person name="Haridas S."/>
            <person name="Hughes K."/>
            <person name="Justo A."/>
            <person name="Karasinski D."/>
            <person name="Kautmanova I."/>
            <person name="Kiss B."/>
            <person name="Kocsube S."/>
            <person name="Kotiranta H."/>
            <person name="LaButti K.M."/>
            <person name="Lechner B.E."/>
            <person name="Liimatainen K."/>
            <person name="Lipzen A."/>
            <person name="Lukacs Z."/>
            <person name="Mihaltcheva S."/>
            <person name="Morgado L.N."/>
            <person name="Niskanen T."/>
            <person name="Noordeloos M.E."/>
            <person name="Ohm R.A."/>
            <person name="Ortiz-Santana B."/>
            <person name="Ovrebo C."/>
            <person name="Racz N."/>
            <person name="Riley R."/>
            <person name="Savchenko A."/>
            <person name="Shiryaev A."/>
            <person name="Soop K."/>
            <person name="Spirin V."/>
            <person name="Szebenyi C."/>
            <person name="Tomsovsky M."/>
            <person name="Tulloss R.E."/>
            <person name="Uehling J."/>
            <person name="Grigoriev I.V."/>
            <person name="Vagvolgyi C."/>
            <person name="Papp T."/>
            <person name="Martin F.M."/>
            <person name="Miettinen O."/>
            <person name="Hibbett D.S."/>
            <person name="Nagy L.G."/>
        </authorList>
    </citation>
    <scope>NUCLEOTIDE SEQUENCE [LARGE SCALE GENOMIC DNA]</scope>
    <source>
        <strain evidence="6 7">FP101781</strain>
    </source>
</reference>
<dbReference type="PROSITE" id="PS50082">
    <property type="entry name" value="WD_REPEATS_2"/>
    <property type="match status" value="1"/>
</dbReference>
<organism evidence="6 7">
    <name type="scientific">Coprinellus micaceus</name>
    <name type="common">Glistening ink-cap mushroom</name>
    <name type="synonym">Coprinus micaceus</name>
    <dbReference type="NCBI Taxonomy" id="71717"/>
    <lineage>
        <taxon>Eukaryota</taxon>
        <taxon>Fungi</taxon>
        <taxon>Dikarya</taxon>
        <taxon>Basidiomycota</taxon>
        <taxon>Agaricomycotina</taxon>
        <taxon>Agaricomycetes</taxon>
        <taxon>Agaricomycetidae</taxon>
        <taxon>Agaricales</taxon>
        <taxon>Agaricineae</taxon>
        <taxon>Psathyrellaceae</taxon>
        <taxon>Coprinellus</taxon>
    </lineage>
</organism>
<keyword evidence="3" id="KW-0853">WD repeat</keyword>
<dbReference type="Gene3D" id="2.130.10.10">
    <property type="entry name" value="YVTN repeat-like/Quinoprotein amine dehydrogenase"/>
    <property type="match status" value="2"/>
</dbReference>
<protein>
    <recommendedName>
        <fullName evidence="5">Lethal giant larvae (Lgl)-like C-terminal domain-containing protein</fullName>
    </recommendedName>
</protein>
<feature type="region of interest" description="Disordered" evidence="4">
    <location>
        <begin position="997"/>
        <end position="1022"/>
    </location>
</feature>
<dbReference type="GO" id="GO:0006887">
    <property type="term" value="P:exocytosis"/>
    <property type="evidence" value="ECO:0007669"/>
    <property type="project" value="UniProtKB-KW"/>
</dbReference>
<dbReference type="SUPFAM" id="SSF50978">
    <property type="entry name" value="WD40 repeat-like"/>
    <property type="match status" value="2"/>
</dbReference>
<evidence type="ECO:0000256" key="3">
    <source>
        <dbReference type="PROSITE-ProRule" id="PRU00221"/>
    </source>
</evidence>
<evidence type="ECO:0000313" key="7">
    <source>
        <dbReference type="Proteomes" id="UP000298030"/>
    </source>
</evidence>
<dbReference type="PANTHER" id="PTHR10241:SF25">
    <property type="entry name" value="TOMOSYN, ISOFORM C"/>
    <property type="match status" value="1"/>
</dbReference>
<dbReference type="Pfam" id="PF08596">
    <property type="entry name" value="Lgl_C"/>
    <property type="match status" value="1"/>
</dbReference>
<dbReference type="InterPro" id="IPR036322">
    <property type="entry name" value="WD40_repeat_dom_sf"/>
</dbReference>
<evidence type="ECO:0000256" key="2">
    <source>
        <dbReference type="ARBA" id="ARBA00022483"/>
    </source>
</evidence>
<sequence>MFAKLSNAASLELSNDLQDEMDWVIGHLRTLDVPLNITAFAIEPATKLLAIGTSSGSIFVHGGPGVDVKVNTPISVGVKFLAFSLPSKKLLCINDQNSLHVWSLATFGAPEYLASARFDQVNSLQVSSSSCHAFIGLQSGEVKTYDLACLRKSPYTVPNLWKLYQQNQRARGVPSLVDEVPATEPCVDQVLHPRDLNRIFVAYSSGVVLSNITDRSTVRAYELVLPPGAPGGSGYGAADILMHRRSGVTCLAVHPSGHILAVGHADGSISFWAVEDDAAPLAVFTFDEDNVHLVDTEKLESHLQSQGQRSQAIPVREPVIKLAWSGYSNSTDPRGGETTLTILGGLDAARGGNATVLWFPPFQPTDPPGGQPPQAGILHPFFRAAMVESVNPIDLAEYDIDGEVQDFILVPKEHPHFAGTFDPYSILFSIANEARDRVIGAYSFPPARTTALGTKDKSTDSTVPSSLVEDLVTGPAVLPYHHLSLPFPLISGETRLTGGRILTLETAQYERIIPLGKIVGDKFSVQLEGGKAFADQVKYDEIRLTKYQPRRIMVTYGRDLRVLFYDISAQLLVGGEHEPLQGRFPEPLLGLTVELRTVWSELVTRGKRSGVEPESIQAVYLAPDALEVAIVLDTGDLIVHRNITQQGPTYGAQTADITVLQSAPTTFTTKMVPYFALESSGLVVACNISDIGFLAVSYSTGVVVVVDMRGPRTIYRGGGKDSKEKHRISINDLHVGKSPADVARALTWSIAGLDDDDVLRVRLVVSRESGSTEVLTLTRSGTPPLWGITQKPVYVRGISDPIPEASFVLDSKTGGRQDATGSLLAASYELQAPTSPVLFVTVGEKGVKSYAGIAGDRIGKADWGIRAGNALAAQVVQRMASRALVVVTDKEEVLAYTLPRLELITRFKLLPLDNSALSIDQSGDFLAFNAHQRAGTIISVVYGTFFDIRRAYGIPEVDFALQPCKVTQPQPVAMAPPSLVGTWWNYSTSISGDQLDSLLGGPDRPLPQHQRPTLGTASSGGGISSSASTAAANIAASAAAAQTSFYSKISSALNERGQLLGGLEESFNSLEQGSRNMATQAKKLAAQQTAKSWFGF</sequence>
<evidence type="ECO:0000313" key="6">
    <source>
        <dbReference type="EMBL" id="TEB38818.1"/>
    </source>
</evidence>
<dbReference type="Proteomes" id="UP000298030">
    <property type="component" value="Unassembled WGS sequence"/>
</dbReference>
<accession>A0A4Y7TYC0</accession>
<evidence type="ECO:0000256" key="1">
    <source>
        <dbReference type="ARBA" id="ARBA00008070"/>
    </source>
</evidence>
<dbReference type="PANTHER" id="PTHR10241">
    <property type="entry name" value="LETHAL 2 GIANT LARVAE PROTEIN"/>
    <property type="match status" value="1"/>
</dbReference>
<dbReference type="GO" id="GO:0005737">
    <property type="term" value="C:cytoplasm"/>
    <property type="evidence" value="ECO:0007669"/>
    <property type="project" value="TreeGrafter"/>
</dbReference>
<dbReference type="CDD" id="cd15873">
    <property type="entry name" value="R-SNARE_STXBP5_6"/>
    <property type="match status" value="1"/>
</dbReference>
<dbReference type="GO" id="GO:0005096">
    <property type="term" value="F:GTPase activator activity"/>
    <property type="evidence" value="ECO:0007669"/>
    <property type="project" value="TreeGrafter"/>
</dbReference>
<evidence type="ECO:0000256" key="4">
    <source>
        <dbReference type="SAM" id="MobiDB-lite"/>
    </source>
</evidence>
<dbReference type="InterPro" id="IPR013905">
    <property type="entry name" value="Lgl_C_dom"/>
</dbReference>
<comment type="similarity">
    <text evidence="1">Belongs to the WD repeat L(2)GL family.</text>
</comment>
<dbReference type="GO" id="GO:0019905">
    <property type="term" value="F:syntaxin binding"/>
    <property type="evidence" value="ECO:0007669"/>
    <property type="project" value="TreeGrafter"/>
</dbReference>
<dbReference type="GO" id="GO:0005886">
    <property type="term" value="C:plasma membrane"/>
    <property type="evidence" value="ECO:0007669"/>
    <property type="project" value="TreeGrafter"/>
</dbReference>
<dbReference type="AlphaFoldDB" id="A0A4Y7TYC0"/>
<proteinExistence type="inferred from homology"/>
<evidence type="ECO:0000259" key="5">
    <source>
        <dbReference type="Pfam" id="PF08596"/>
    </source>
</evidence>
<feature type="repeat" description="WD" evidence="3">
    <location>
        <begin position="241"/>
        <end position="282"/>
    </location>
</feature>
<dbReference type="GO" id="GO:0006893">
    <property type="term" value="P:Golgi to plasma membrane transport"/>
    <property type="evidence" value="ECO:0007669"/>
    <property type="project" value="TreeGrafter"/>
</dbReference>
<dbReference type="GO" id="GO:0045159">
    <property type="term" value="F:myosin II binding"/>
    <property type="evidence" value="ECO:0007669"/>
    <property type="project" value="TreeGrafter"/>
</dbReference>
<keyword evidence="2" id="KW-0268">Exocytosis</keyword>
<gene>
    <name evidence="6" type="ORF">FA13DRAFT_1751398</name>
</gene>
<dbReference type="EMBL" id="QPFP01000002">
    <property type="protein sequence ID" value="TEB38818.1"/>
    <property type="molecule type" value="Genomic_DNA"/>
</dbReference>
<dbReference type="OrthoDB" id="19944at2759"/>
<dbReference type="InterPro" id="IPR001680">
    <property type="entry name" value="WD40_rpt"/>
</dbReference>
<comment type="caution">
    <text evidence="6">The sequence shown here is derived from an EMBL/GenBank/DDBJ whole genome shotgun (WGS) entry which is preliminary data.</text>
</comment>
<dbReference type="SMART" id="SM00320">
    <property type="entry name" value="WD40"/>
    <property type="match status" value="5"/>
</dbReference>
<keyword evidence="7" id="KW-1185">Reference proteome</keyword>
<dbReference type="InterPro" id="IPR015943">
    <property type="entry name" value="WD40/YVTN_repeat-like_dom_sf"/>
</dbReference>
<dbReference type="STRING" id="71717.A0A4Y7TYC0"/>
<feature type="domain" description="Lethal giant larvae (Lgl)-like C-terminal" evidence="5">
    <location>
        <begin position="616"/>
        <end position="1007"/>
    </location>
</feature>
<name>A0A4Y7TYC0_COPMI</name>